<comment type="pathway">
    <text evidence="3">Lipid metabolism; peroxisomal fatty acid beta-oxidation.</text>
</comment>
<dbReference type="PANTHER" id="PTHR10909:SF250">
    <property type="entry name" value="PEROXISOMAL ACYL-COENZYME A OXIDASE 1"/>
    <property type="match status" value="1"/>
</dbReference>
<dbReference type="PROSITE" id="PS00022">
    <property type="entry name" value="EGF_1"/>
    <property type="match status" value="1"/>
</dbReference>
<dbReference type="Gene3D" id="2.40.10.500">
    <property type="match status" value="2"/>
</dbReference>
<feature type="domain" description="MACPF" evidence="13">
    <location>
        <begin position="652"/>
        <end position="979"/>
    </location>
</feature>
<proteinExistence type="inferred from homology"/>
<dbReference type="InterPro" id="IPR002655">
    <property type="entry name" value="Acyl-CoA_oxidase_C"/>
</dbReference>
<dbReference type="InterPro" id="IPR020864">
    <property type="entry name" value="MACPF"/>
</dbReference>
<dbReference type="EMBL" id="CAJOBC010001550">
    <property type="protein sequence ID" value="CAF3684928.1"/>
    <property type="molecule type" value="Genomic_DNA"/>
</dbReference>
<dbReference type="InterPro" id="IPR000742">
    <property type="entry name" value="EGF"/>
</dbReference>
<dbReference type="CDD" id="cd02440">
    <property type="entry name" value="AdoMet_MTases"/>
    <property type="match status" value="1"/>
</dbReference>
<dbReference type="InterPro" id="IPR001258">
    <property type="entry name" value="NHL_repeat"/>
</dbReference>
<keyword evidence="7" id="KW-0274">FAD</keyword>
<accession>A0A813ZPZ1</accession>
<keyword evidence="9" id="KW-0560">Oxidoreductase</keyword>
<keyword evidence="16" id="KW-1185">Reference proteome</keyword>
<dbReference type="InterPro" id="IPR009100">
    <property type="entry name" value="AcylCoA_DH/oxidase_NM_dom_sf"/>
</dbReference>
<dbReference type="GO" id="GO:0071949">
    <property type="term" value="F:FAD binding"/>
    <property type="evidence" value="ECO:0007669"/>
    <property type="project" value="InterPro"/>
</dbReference>
<dbReference type="PROSITE" id="PS51125">
    <property type="entry name" value="NHL"/>
    <property type="match status" value="2"/>
</dbReference>
<dbReference type="Gene3D" id="2.120.10.30">
    <property type="entry name" value="TolB, C-terminal domain"/>
    <property type="match status" value="1"/>
</dbReference>
<evidence type="ECO:0000256" key="10">
    <source>
        <dbReference type="ARBA" id="ARBA00023098"/>
    </source>
</evidence>
<dbReference type="GO" id="GO:0033540">
    <property type="term" value="P:fatty acid beta-oxidation using acyl-CoA oxidase"/>
    <property type="evidence" value="ECO:0007669"/>
    <property type="project" value="TreeGrafter"/>
</dbReference>
<comment type="similarity">
    <text evidence="4">Belongs to the acyl-CoA oxidase family.</text>
</comment>
<dbReference type="Proteomes" id="UP000681722">
    <property type="component" value="Unassembled WGS sequence"/>
</dbReference>
<dbReference type="Proteomes" id="UP000663829">
    <property type="component" value="Unassembled WGS sequence"/>
</dbReference>
<dbReference type="Pfam" id="PF14749">
    <property type="entry name" value="Acyl-CoA_ox_N"/>
    <property type="match status" value="1"/>
</dbReference>
<keyword evidence="11" id="KW-0576">Peroxisome</keyword>
<dbReference type="GO" id="GO:0003997">
    <property type="term" value="F:acyl-CoA oxidase activity"/>
    <property type="evidence" value="ECO:0007669"/>
    <property type="project" value="InterPro"/>
</dbReference>
<comment type="subcellular location">
    <subcellularLocation>
        <location evidence="2">Peroxisome</location>
    </subcellularLocation>
</comment>
<evidence type="ECO:0000259" key="13">
    <source>
        <dbReference type="PROSITE" id="PS51412"/>
    </source>
</evidence>
<dbReference type="PROSITE" id="PS51412">
    <property type="entry name" value="MACPF_2"/>
    <property type="match status" value="1"/>
</dbReference>
<evidence type="ECO:0000256" key="9">
    <source>
        <dbReference type="ARBA" id="ARBA00023002"/>
    </source>
</evidence>
<dbReference type="InterPro" id="IPR055060">
    <property type="entry name" value="ACOX_C_alpha1"/>
</dbReference>
<dbReference type="Pfam" id="PF22924">
    <property type="entry name" value="ACOX_C_alpha1"/>
    <property type="match status" value="1"/>
</dbReference>
<evidence type="ECO:0000256" key="11">
    <source>
        <dbReference type="ARBA" id="ARBA00023140"/>
    </source>
</evidence>
<dbReference type="FunFam" id="2.40.110.10:FF:000003">
    <property type="entry name" value="Acyl-coenzyme A oxidase"/>
    <property type="match status" value="1"/>
</dbReference>
<evidence type="ECO:0000256" key="12">
    <source>
        <dbReference type="PROSITE-ProRule" id="PRU00504"/>
    </source>
</evidence>
<feature type="repeat" description="NHL" evidence="12">
    <location>
        <begin position="1054"/>
        <end position="1090"/>
    </location>
</feature>
<evidence type="ECO:0000256" key="2">
    <source>
        <dbReference type="ARBA" id="ARBA00004275"/>
    </source>
</evidence>
<evidence type="ECO:0000313" key="16">
    <source>
        <dbReference type="Proteomes" id="UP000663829"/>
    </source>
</evidence>
<dbReference type="GO" id="GO:0005777">
    <property type="term" value="C:peroxisome"/>
    <property type="evidence" value="ECO:0007669"/>
    <property type="project" value="UniProtKB-SubCell"/>
</dbReference>
<dbReference type="Gene3D" id="2.40.110.10">
    <property type="entry name" value="Butyryl-CoA Dehydrogenase, subunit A, domain 2"/>
    <property type="match status" value="1"/>
</dbReference>
<feature type="repeat" description="NHL" evidence="12">
    <location>
        <begin position="1232"/>
        <end position="1271"/>
    </location>
</feature>
<keyword evidence="5" id="KW-0285">Flavoprotein</keyword>
<dbReference type="Gene3D" id="3.40.50.150">
    <property type="entry name" value="Vaccinia Virus protein VP39"/>
    <property type="match status" value="1"/>
</dbReference>
<dbReference type="GO" id="GO:0005504">
    <property type="term" value="F:fatty acid binding"/>
    <property type="evidence" value="ECO:0007669"/>
    <property type="project" value="TreeGrafter"/>
</dbReference>
<evidence type="ECO:0000256" key="1">
    <source>
        <dbReference type="ARBA" id="ARBA00001974"/>
    </source>
</evidence>
<comment type="cofactor">
    <cofactor evidence="1">
        <name>FAD</name>
        <dbReference type="ChEBI" id="CHEBI:57692"/>
    </cofactor>
</comment>
<organism evidence="14 16">
    <name type="scientific">Didymodactylos carnosus</name>
    <dbReference type="NCBI Taxonomy" id="1234261"/>
    <lineage>
        <taxon>Eukaryota</taxon>
        <taxon>Metazoa</taxon>
        <taxon>Spiralia</taxon>
        <taxon>Gnathifera</taxon>
        <taxon>Rotifera</taxon>
        <taxon>Eurotatoria</taxon>
        <taxon>Bdelloidea</taxon>
        <taxon>Philodinida</taxon>
        <taxon>Philodinidae</taxon>
        <taxon>Didymodactylos</taxon>
    </lineage>
</organism>
<dbReference type="GO" id="GO:0055088">
    <property type="term" value="P:lipid homeostasis"/>
    <property type="evidence" value="ECO:0007669"/>
    <property type="project" value="TreeGrafter"/>
</dbReference>
<dbReference type="Gene3D" id="1.20.140.10">
    <property type="entry name" value="Butyryl-CoA Dehydrogenase, subunit A, domain 3"/>
    <property type="match status" value="2"/>
</dbReference>
<keyword evidence="8" id="KW-0276">Fatty acid metabolism</keyword>
<dbReference type="PANTHER" id="PTHR10909">
    <property type="entry name" value="ELECTRON TRANSPORT OXIDOREDUCTASE"/>
    <property type="match status" value="1"/>
</dbReference>
<dbReference type="InterPro" id="IPR046373">
    <property type="entry name" value="Acyl-CoA_Oxase/DH_mid-dom_sf"/>
</dbReference>
<dbReference type="InterPro" id="IPR036250">
    <property type="entry name" value="AcylCo_DH-like_C"/>
</dbReference>
<sequence>MFVKPICISNANAITEIDSVALLARHAYSHPIHHTHLPVEYLNANDYYELLIKKSILAVQESKKLNIQNRDLLLSYLASFSHDHFAFDLHLRTFIPSLKAMATDEQQLKYLPLGESCQIVAAYAQTELGHGSDLQMLETEAVYDQESDSFILNTPTITSTKFWPGLLGRTANYALLMAQLYSPTREDYCGLHAFVVQIRDLETHEPLPGIELGEISAPLKNVSDNGYMCLTNVRIPRNQMLMRLSKVDENGNFQRVGDPRLLYSSMLSLRVYLSSAFSMQLAKATTIATRYSAVRLQGRNDEGKEILIIDYPLQQNKIFPSIATSYAFIFTFKKLQQTYNNMISSEQEEMLKQLPEIHSLSAGLKAYIATHCERLSQMCRFACGGHGCLIPSGLIGIKLTLDEACTVEGENSVMLQQTARYLMKVIQNGDDYSKSPSITYLKIINSEFKQLNGLQDYCKLFEIRAERLIRTMYAELASSSSSSYETFIRNSTQLVHMAEAHLETFVLRSFYNSIKNITGNKVVSAVLEQLFELFAIYRLKMNTFDFLQFDILSKEKINFLINKRLNELYCLIRPNAVSLVDAFDFHDNELNSVIGQYDGHVYEALMKQSRLNPSNKTKKKEKRRQRLAIINRVRNHLYQEDLFRAIVDDDDGDDSNNITTSWLPNSNKIGIGYNPLYGSPVCYTGICHSEGFRRSIFDLTFKQPTEGTCTNKLIPENVELDCVPSSDIVATTESVGTLSELSKSTSDGISFGVDFQYGAFSAGYGHSKETTFMIDNIIKKDTTAMHTIAKVTYAKLSMFEPFMELSDTFRYVIDEMPCCDYDDAIEKYLHEFVIDYFGFTFITEIVLGGIAQEILFIDNAERRQMEQNGHSVSNSASIGFFITMKMETSASQNQTQTDEFKKSIKTSRSTKLGGDPSLQSIYDWKKSVPSSPIVMHLTVGNIVNLLSENRFPNDSLIHNKSQLLNMAIQRYLQPNSAFCYNNCTDINHGQCDTSGYFLFGNCKCNPSWSGLDCSQKGANNTMYIADQSNHRILKWKHGNGEIGQVVAGETTMSGTNATQLYNPAAVALDKNESLYVLDLYNGRVQKFMKGSSQGITVASGFSTSAGMHVDSDGNVYIVDSSSHSVTKHVAGVSIIVAGGNGIGNDSNQLNNPISVFVDQCKNIYIIDQGNYRIQQWSNDAKWGIPIFTWTAGVYNFHHMIGDDYGNIYLTDSYSVYKWAPDAPYLTRIAGTGTIGSDAQHLYLPYGLAFDPDGNLFVSDTYNYRVQLFTLDSEETKLSAEASSLRYEWKLTDVAMLDNNELYVDVPCIDSTTRKFYSDYVGLAPGEVETHVKRVRDKAYKIYPYPCLGQYSFNEFSLAMLPDYPEVLQRVKGGDKILDVGCCLGQNIRKLVADGAPPENIVGTDLQQDFINFGYEMYGDQEKLKVSFTAGDIFNESFHQTLAGHFDIVFAAYFIHLFDYNDQKRVMRQIAKFIRGKGGMILGQQLGSTKPKEIIWLGRGVYFHNQESFKQMWDEVNGKEWSLDASLYQSEWANRQTEFLRFIIRKL</sequence>
<dbReference type="FunFam" id="1.20.140.10:FF:000010">
    <property type="entry name" value="Acyl-coenzyme A oxidase"/>
    <property type="match status" value="1"/>
</dbReference>
<keyword evidence="6" id="KW-0677">Repeat</keyword>
<dbReference type="InterPro" id="IPR029320">
    <property type="entry name" value="Acyl-CoA_ox_N"/>
</dbReference>
<dbReference type="CDD" id="cd05819">
    <property type="entry name" value="NHL"/>
    <property type="match status" value="1"/>
</dbReference>
<reference evidence="14" key="1">
    <citation type="submission" date="2021-02" db="EMBL/GenBank/DDBJ databases">
        <authorList>
            <person name="Nowell W R."/>
        </authorList>
    </citation>
    <scope>NUCLEOTIDE SEQUENCE</scope>
</reference>
<dbReference type="Pfam" id="PF01756">
    <property type="entry name" value="ACOX"/>
    <property type="match status" value="1"/>
</dbReference>
<comment type="caution">
    <text evidence="14">The sequence shown here is derived from an EMBL/GenBank/DDBJ whole genome shotgun (WGS) entry which is preliminary data.</text>
</comment>
<dbReference type="Pfam" id="PF13649">
    <property type="entry name" value="Methyltransf_25"/>
    <property type="match status" value="1"/>
</dbReference>
<evidence type="ECO:0000313" key="14">
    <source>
        <dbReference type="EMBL" id="CAF0902672.1"/>
    </source>
</evidence>
<evidence type="ECO:0000256" key="6">
    <source>
        <dbReference type="ARBA" id="ARBA00022737"/>
    </source>
</evidence>
<dbReference type="OrthoDB" id="538336at2759"/>
<dbReference type="SMR" id="A0A813ZPZ1"/>
<protein>
    <recommendedName>
        <fullName evidence="13">MACPF domain-containing protein</fullName>
    </recommendedName>
</protein>
<dbReference type="InterPro" id="IPR037069">
    <property type="entry name" value="AcylCoA_DH/ox_N_sf"/>
</dbReference>
<dbReference type="SUPFAM" id="SSF47203">
    <property type="entry name" value="Acyl-CoA dehydrogenase C-terminal domain-like"/>
    <property type="match status" value="2"/>
</dbReference>
<evidence type="ECO:0000313" key="15">
    <source>
        <dbReference type="EMBL" id="CAF3684928.1"/>
    </source>
</evidence>
<evidence type="ECO:0000256" key="7">
    <source>
        <dbReference type="ARBA" id="ARBA00022827"/>
    </source>
</evidence>
<dbReference type="Gene3D" id="1.10.540.10">
    <property type="entry name" value="Acyl-CoA dehydrogenase/oxidase, N-terminal domain"/>
    <property type="match status" value="1"/>
</dbReference>
<evidence type="ECO:0000256" key="3">
    <source>
        <dbReference type="ARBA" id="ARBA00004846"/>
    </source>
</evidence>
<dbReference type="InterPro" id="IPR011042">
    <property type="entry name" value="6-blade_b-propeller_TolB-like"/>
</dbReference>
<dbReference type="SUPFAM" id="SSF101898">
    <property type="entry name" value="NHL repeat"/>
    <property type="match status" value="1"/>
</dbReference>
<dbReference type="FunFam" id="1.20.140.10:FF:000013">
    <property type="entry name" value="Acyl-coenzyme A oxidase"/>
    <property type="match status" value="1"/>
</dbReference>
<dbReference type="InterPro" id="IPR012258">
    <property type="entry name" value="Acyl-CoA_oxidase"/>
</dbReference>
<evidence type="ECO:0000256" key="5">
    <source>
        <dbReference type="ARBA" id="ARBA00022630"/>
    </source>
</evidence>
<dbReference type="Pfam" id="PF01823">
    <property type="entry name" value="MACPF"/>
    <property type="match status" value="1"/>
</dbReference>
<keyword evidence="10" id="KW-0443">Lipid metabolism</keyword>
<dbReference type="SUPFAM" id="SSF56645">
    <property type="entry name" value="Acyl-CoA dehydrogenase NM domain-like"/>
    <property type="match status" value="1"/>
</dbReference>
<dbReference type="EMBL" id="CAJNOQ010001550">
    <property type="protein sequence ID" value="CAF0902672.1"/>
    <property type="molecule type" value="Genomic_DNA"/>
</dbReference>
<evidence type="ECO:0000256" key="8">
    <source>
        <dbReference type="ARBA" id="ARBA00022832"/>
    </source>
</evidence>
<name>A0A813ZPZ1_9BILA</name>
<dbReference type="SMART" id="SM00457">
    <property type="entry name" value="MACPF"/>
    <property type="match status" value="1"/>
</dbReference>
<gene>
    <name evidence="14" type="ORF">GPM918_LOCUS8720</name>
    <name evidence="15" type="ORF">SRO942_LOCUS8722</name>
</gene>
<dbReference type="InterPro" id="IPR041698">
    <property type="entry name" value="Methyltransf_25"/>
</dbReference>
<dbReference type="SUPFAM" id="SSF53335">
    <property type="entry name" value="S-adenosyl-L-methionine-dependent methyltransferases"/>
    <property type="match status" value="1"/>
</dbReference>
<evidence type="ECO:0000256" key="4">
    <source>
        <dbReference type="ARBA" id="ARBA00006288"/>
    </source>
</evidence>
<dbReference type="InterPro" id="IPR029063">
    <property type="entry name" value="SAM-dependent_MTases_sf"/>
</dbReference>